<dbReference type="EMBL" id="SNSC02000001">
    <property type="protein sequence ID" value="TID27765.1"/>
    <property type="molecule type" value="Genomic_DNA"/>
</dbReference>
<evidence type="ECO:0000256" key="1">
    <source>
        <dbReference type="ARBA" id="ARBA00022741"/>
    </source>
</evidence>
<name>A0A4Z1PE31_9PEZI</name>
<dbReference type="Gene3D" id="3.40.50.300">
    <property type="entry name" value="P-loop containing nucleotide triphosphate hydrolases"/>
    <property type="match status" value="1"/>
</dbReference>
<dbReference type="Proteomes" id="UP000298493">
    <property type="component" value="Unassembled WGS sequence"/>
</dbReference>
<evidence type="ECO:0000313" key="6">
    <source>
        <dbReference type="Proteomes" id="UP000298493"/>
    </source>
</evidence>
<dbReference type="SUPFAM" id="SSF52540">
    <property type="entry name" value="P-loop containing nucleoside triphosphate hydrolases"/>
    <property type="match status" value="1"/>
</dbReference>
<protein>
    <submittedName>
        <fullName evidence="5">Chromatin associated protein KTI12</fullName>
    </submittedName>
</protein>
<dbReference type="GO" id="GO:0005524">
    <property type="term" value="F:ATP binding"/>
    <property type="evidence" value="ECO:0007669"/>
    <property type="project" value="UniProtKB-KW"/>
</dbReference>
<feature type="region of interest" description="Disordered" evidence="4">
    <location>
        <begin position="1"/>
        <end position="22"/>
    </location>
</feature>
<keyword evidence="6" id="KW-1185">Reference proteome</keyword>
<accession>A0A4Z1PE31</accession>
<dbReference type="AlphaFoldDB" id="A0A4Z1PE31"/>
<comment type="caution">
    <text evidence="5">The sequence shown here is derived from an EMBL/GenBank/DDBJ whole genome shotgun (WGS) entry which is preliminary data.</text>
</comment>
<evidence type="ECO:0000256" key="3">
    <source>
        <dbReference type="ARBA" id="ARBA00025768"/>
    </source>
</evidence>
<dbReference type="Pfam" id="PF08433">
    <property type="entry name" value="KTI12"/>
    <property type="match status" value="1"/>
</dbReference>
<dbReference type="InterPro" id="IPR013641">
    <property type="entry name" value="KTI12/PSTK"/>
</dbReference>
<organism evidence="5 6">
    <name type="scientific">Venturia nashicola</name>
    <dbReference type="NCBI Taxonomy" id="86259"/>
    <lineage>
        <taxon>Eukaryota</taxon>
        <taxon>Fungi</taxon>
        <taxon>Dikarya</taxon>
        <taxon>Ascomycota</taxon>
        <taxon>Pezizomycotina</taxon>
        <taxon>Dothideomycetes</taxon>
        <taxon>Pleosporomycetidae</taxon>
        <taxon>Venturiales</taxon>
        <taxon>Venturiaceae</taxon>
        <taxon>Venturia</taxon>
    </lineage>
</organism>
<sequence length="342" mass="38566">MRCRSTSLLTGDGRQVSWGKSAEPSPLYKATENYTTASPACADQNVALMPLLTISGYPCAGKTYRSNQLRQYFESRISASTDPRICKIKVHHINDESLGVSRYVYHTARDEKDARAEEMSAIKRLLTRDNIVIADGLNYIKGFRYQLNCEAKAVQTPSCVIHIGVPADKCREHHKSRIDGGVENCYAEEDFENLIFRYEEPNGMARWDSPLFTVVYDDEAPPYEQIWEAMVGSDGQAKVVRPNAATVLKPATAQNYLYELDKATSDVVTQVVSWQKDHPGEDGGEIAITEATAPIQLPVTPLNLPQLQRIRRQFITMNRQHTLEKGRIKQLFVDYMNDSFHG</sequence>
<evidence type="ECO:0000313" key="5">
    <source>
        <dbReference type="EMBL" id="TID27765.1"/>
    </source>
</evidence>
<gene>
    <name evidence="5" type="ORF">E6O75_ATG00532</name>
</gene>
<comment type="similarity">
    <text evidence="3">Belongs to the KTI12 family.</text>
</comment>
<keyword evidence="2" id="KW-0067">ATP-binding</keyword>
<proteinExistence type="inferred from homology"/>
<evidence type="ECO:0000256" key="2">
    <source>
        <dbReference type="ARBA" id="ARBA00022840"/>
    </source>
</evidence>
<dbReference type="InterPro" id="IPR027417">
    <property type="entry name" value="P-loop_NTPase"/>
</dbReference>
<dbReference type="PANTHER" id="PTHR12435">
    <property type="match status" value="1"/>
</dbReference>
<dbReference type="STRING" id="86259.A0A4Z1PE31"/>
<reference evidence="5 6" key="1">
    <citation type="submission" date="2019-04" db="EMBL/GenBank/DDBJ databases">
        <title>High contiguity whole genome sequence and gene annotation resource for two Venturia nashicola isolates.</title>
        <authorList>
            <person name="Prokchorchik M."/>
            <person name="Won K."/>
            <person name="Lee Y."/>
            <person name="Choi E.D."/>
            <person name="Segonzac C."/>
            <person name="Sohn K.H."/>
        </authorList>
    </citation>
    <scope>NUCLEOTIDE SEQUENCE [LARGE SCALE GENOMIC DNA]</scope>
    <source>
        <strain evidence="5 6">PRI2</strain>
    </source>
</reference>
<keyword evidence="1" id="KW-0547">Nucleotide-binding</keyword>
<evidence type="ECO:0000256" key="4">
    <source>
        <dbReference type="SAM" id="MobiDB-lite"/>
    </source>
</evidence>